<dbReference type="PANTHER" id="PTHR32305">
    <property type="match status" value="1"/>
</dbReference>
<dbReference type="RefSeq" id="WP_310361350.1">
    <property type="nucleotide sequence ID" value="NZ_JAVDVC010000005.1"/>
</dbReference>
<dbReference type="InterPro" id="IPR050708">
    <property type="entry name" value="T6SS_VgrG/RHS"/>
</dbReference>
<accession>A0AAW8MBX3</accession>
<dbReference type="Proteomes" id="UP001252613">
    <property type="component" value="Unassembled WGS sequence"/>
</dbReference>
<protein>
    <submittedName>
        <fullName evidence="1">Insecticidal toxin complex protein TccC</fullName>
    </submittedName>
</protein>
<sequence length="932" mass="104302">MSQAHRNTPVLAVFDGRAGPVRRVDYLRGATHDQPQRLVTAQAYDVAGRIIAQWDPRLHGTPTANLRSVYSLSGAPLCTDNVDGGLRRELFGVAGQNLRRWDERGSEQQTDYDTQLRPTLIRERKQGQAWASVEYLRYGENSASGALHNQCSRLVEHYDTAGRVSIVDYSMAGAPLHQCQRFLATLDSPHWPQDEAERESMLEPTHYDTHWRYSAMIETLNRTDAKGHTQHMLLDIAGQLKRCHLQWAGGSTSQMIVDALQYSADGKLQRQTAGNGVTTSYSHDPADGRLSELKAVKGNDVHQHFSYLYDPVGNVRSITDHTHVTRYHANQRIDGIRTFAYDSLYRLESATGLEAAGAGIQPELPGLIPPADLSLRTPYTQHYHYDVGGNLEKLIHSSATPGRVHTLWLTLAPYSNRCVSWRKGETSPGDDLDFDESGNQLSLPAAGQSLAWNARNQLQSVTQVHRQDAADDAERYAYDAQGRRVRKRQSTQAASVTHVREVRYLPGLEIHTLDDSEELHVCALQGMAFNVRGLYWEKGRPDDIEQGQLRYSLDDHLGSLVKELDQDARLISHEGYYPFGGTAWWAADSHVQASYKTLRYSGKERDASGLYYYGFRYYAPWMMRWLNPDPAGPVDGLNLYAMVGNNPMSFVDPSGLTKENVFYANLSRRTEQILRGAAEHPLPARSGKTDVYTRLEEEHLKQYPDAIFTNAKKKKMAAHAGVMFSTNDAADTIMIMNVFNMPLPAGGVESVPGISIYKPRNKDLPRENLADLGVLEIDPDKFLGHLAEEYITLVRTADIRVFKGESMDFTGLSGVEYETSLPHLVRDLVKPHIEQSDNMTPQGAGAPGYHAEVIQGNLIQLFPNVRDNLEHVRIATQKLQSVSRAEAFPACYNCANILVENYNGGAGFNIITGRTNVSHEAWRKMLVEAYPN</sequence>
<dbReference type="InterPro" id="IPR022385">
    <property type="entry name" value="Rhs_assc_core"/>
</dbReference>
<evidence type="ECO:0000313" key="2">
    <source>
        <dbReference type="Proteomes" id="UP001252613"/>
    </source>
</evidence>
<dbReference type="Gene3D" id="2.180.10.10">
    <property type="entry name" value="RHS repeat-associated core"/>
    <property type="match status" value="1"/>
</dbReference>
<dbReference type="PANTHER" id="PTHR32305:SF15">
    <property type="entry name" value="PROTEIN RHSA-RELATED"/>
    <property type="match status" value="1"/>
</dbReference>
<organism evidence="1 2">
    <name type="scientific">Pseudomonas brassicacearum</name>
    <dbReference type="NCBI Taxonomy" id="930166"/>
    <lineage>
        <taxon>Bacteria</taxon>
        <taxon>Pseudomonadati</taxon>
        <taxon>Pseudomonadota</taxon>
        <taxon>Gammaproteobacteria</taxon>
        <taxon>Pseudomonadales</taxon>
        <taxon>Pseudomonadaceae</taxon>
        <taxon>Pseudomonas</taxon>
    </lineage>
</organism>
<dbReference type="NCBIfam" id="TIGR03696">
    <property type="entry name" value="Rhs_assc_core"/>
    <property type="match status" value="1"/>
</dbReference>
<name>A0AAW8MBX3_9PSED</name>
<dbReference type="AlphaFoldDB" id="A0AAW8MBX3"/>
<reference evidence="1" key="1">
    <citation type="submission" date="2023-07" db="EMBL/GenBank/DDBJ databases">
        <title>Sorghum-associated microbial communities from plants grown in Nebraska, USA.</title>
        <authorList>
            <person name="Schachtman D."/>
        </authorList>
    </citation>
    <scope>NUCLEOTIDE SEQUENCE</scope>
    <source>
        <strain evidence="1">3432</strain>
    </source>
</reference>
<gene>
    <name evidence="1" type="ORF">J2W43_002986</name>
</gene>
<comment type="caution">
    <text evidence="1">The sequence shown here is derived from an EMBL/GenBank/DDBJ whole genome shotgun (WGS) entry which is preliminary data.</text>
</comment>
<evidence type="ECO:0000313" key="1">
    <source>
        <dbReference type="EMBL" id="MDR6958999.1"/>
    </source>
</evidence>
<proteinExistence type="predicted"/>
<dbReference type="EMBL" id="JAVDVC010000005">
    <property type="protein sequence ID" value="MDR6958999.1"/>
    <property type="molecule type" value="Genomic_DNA"/>
</dbReference>